<evidence type="ECO:0000256" key="6">
    <source>
        <dbReference type="ARBA" id="ARBA00022691"/>
    </source>
</evidence>
<dbReference type="EMBL" id="CAKKLH010000299">
    <property type="protein sequence ID" value="CAH0110064.1"/>
    <property type="molecule type" value="Genomic_DNA"/>
</dbReference>
<sequence>MIQNCPNRLIIGIVCLAADDHSVIFKLTKNMWSFKASQVFLTRRWFCKSSISRAGIDLMSLEEKHSPGREEFYFDILYGIHPISCALEAKRRTIETVYYRRDLVNRNERVKEILERCWTENVKTLPLPQSKIDTIVPKGKPHQGLLAKATRLYYKPTSCTQQSIAELLSGKEASKPVWLLLNEIQDPMNFGSILRSAYFMGCDKIFVTSHKSCSLTPVVSKASSGVMELMPIHSINNTTEFCKILKESNWDVVGTGSKADDPNGTTYTPVGSFHLSHPTVIILGNEGRGLPDELVDFCTHKIYIESRNDLNKNVDSMNVSAAAAVILHSVLNNSNNRR</sequence>
<evidence type="ECO:0000256" key="9">
    <source>
        <dbReference type="ARBA" id="ARBA00034881"/>
    </source>
</evidence>
<dbReference type="Proteomes" id="UP000789390">
    <property type="component" value="Unassembled WGS sequence"/>
</dbReference>
<organism evidence="11 12">
    <name type="scientific">Daphnia galeata</name>
    <dbReference type="NCBI Taxonomy" id="27404"/>
    <lineage>
        <taxon>Eukaryota</taxon>
        <taxon>Metazoa</taxon>
        <taxon>Ecdysozoa</taxon>
        <taxon>Arthropoda</taxon>
        <taxon>Crustacea</taxon>
        <taxon>Branchiopoda</taxon>
        <taxon>Diplostraca</taxon>
        <taxon>Cladocera</taxon>
        <taxon>Anomopoda</taxon>
        <taxon>Daphniidae</taxon>
        <taxon>Daphnia</taxon>
    </lineage>
</organism>
<evidence type="ECO:0000256" key="2">
    <source>
        <dbReference type="ARBA" id="ARBA00007228"/>
    </source>
</evidence>
<dbReference type="InterPro" id="IPR047182">
    <property type="entry name" value="MRM1"/>
</dbReference>
<feature type="domain" description="RNA 2-O ribose methyltransferase substrate binding" evidence="10">
    <location>
        <begin position="76"/>
        <end position="155"/>
    </location>
</feature>
<dbReference type="InterPro" id="IPR029064">
    <property type="entry name" value="Ribosomal_eL30-like_sf"/>
</dbReference>
<reference evidence="11" key="1">
    <citation type="submission" date="2021-11" db="EMBL/GenBank/DDBJ databases">
        <authorList>
            <person name="Schell T."/>
        </authorList>
    </citation>
    <scope>NUCLEOTIDE SEQUENCE</scope>
    <source>
        <strain evidence="11">M5</strain>
    </source>
</reference>
<dbReference type="GO" id="GO:0016435">
    <property type="term" value="F:rRNA (guanine) methyltransferase activity"/>
    <property type="evidence" value="ECO:0007669"/>
    <property type="project" value="TreeGrafter"/>
</dbReference>
<dbReference type="GO" id="GO:0003723">
    <property type="term" value="F:RNA binding"/>
    <property type="evidence" value="ECO:0007669"/>
    <property type="project" value="InterPro"/>
</dbReference>
<dbReference type="CDD" id="cd18105">
    <property type="entry name" value="SpoU-like_MRM1"/>
    <property type="match status" value="1"/>
</dbReference>
<dbReference type="OrthoDB" id="270651at2759"/>
<evidence type="ECO:0000259" key="10">
    <source>
        <dbReference type="SMART" id="SM00967"/>
    </source>
</evidence>
<dbReference type="GO" id="GO:0005739">
    <property type="term" value="C:mitochondrion"/>
    <property type="evidence" value="ECO:0007669"/>
    <property type="project" value="UniProtKB-SubCell"/>
</dbReference>
<dbReference type="Pfam" id="PF08032">
    <property type="entry name" value="SpoU_sub_bind"/>
    <property type="match status" value="1"/>
</dbReference>
<evidence type="ECO:0000256" key="1">
    <source>
        <dbReference type="ARBA" id="ARBA00004173"/>
    </source>
</evidence>
<dbReference type="SUPFAM" id="SSF55315">
    <property type="entry name" value="L30e-like"/>
    <property type="match status" value="1"/>
</dbReference>
<dbReference type="SUPFAM" id="SSF75217">
    <property type="entry name" value="alpha/beta knot"/>
    <property type="match status" value="1"/>
</dbReference>
<keyword evidence="6" id="KW-0949">S-adenosyl-L-methionine</keyword>
<comment type="similarity">
    <text evidence="2">Belongs to the class IV-like SAM-binding methyltransferase superfamily. RNA methyltransferase TrmH family.</text>
</comment>
<evidence type="ECO:0000256" key="8">
    <source>
        <dbReference type="ARBA" id="ARBA00023128"/>
    </source>
</evidence>
<dbReference type="InterPro" id="IPR047261">
    <property type="entry name" value="MRM1_MeTrfase_dom"/>
</dbReference>
<gene>
    <name evidence="11" type="ORF">DGAL_LOCUS13563</name>
</gene>
<evidence type="ECO:0000256" key="3">
    <source>
        <dbReference type="ARBA" id="ARBA00022552"/>
    </source>
</evidence>
<keyword evidence="12" id="KW-1185">Reference proteome</keyword>
<keyword evidence="3" id="KW-0698">rRNA processing</keyword>
<keyword evidence="8" id="KW-0496">Mitochondrion</keyword>
<keyword evidence="5" id="KW-0808">Transferase</keyword>
<proteinExistence type="inferred from homology"/>
<evidence type="ECO:0000256" key="5">
    <source>
        <dbReference type="ARBA" id="ARBA00022679"/>
    </source>
</evidence>
<comment type="subcellular location">
    <subcellularLocation>
        <location evidence="1">Mitochondrion</location>
    </subcellularLocation>
</comment>
<dbReference type="AlphaFoldDB" id="A0A8J2WSQ8"/>
<dbReference type="InterPro" id="IPR029026">
    <property type="entry name" value="tRNA_m1G_MTases_N"/>
</dbReference>
<evidence type="ECO:0000256" key="7">
    <source>
        <dbReference type="ARBA" id="ARBA00022946"/>
    </source>
</evidence>
<dbReference type="Gene3D" id="3.40.1280.10">
    <property type="match status" value="1"/>
</dbReference>
<evidence type="ECO:0000313" key="12">
    <source>
        <dbReference type="Proteomes" id="UP000789390"/>
    </source>
</evidence>
<dbReference type="SMART" id="SM00967">
    <property type="entry name" value="SpoU_sub_bind"/>
    <property type="match status" value="1"/>
</dbReference>
<keyword evidence="4" id="KW-0489">Methyltransferase</keyword>
<accession>A0A8J2WSQ8</accession>
<dbReference type="Gene3D" id="3.30.1330.30">
    <property type="match status" value="1"/>
</dbReference>
<comment type="caution">
    <text evidence="11">The sequence shown here is derived from an EMBL/GenBank/DDBJ whole genome shotgun (WGS) entry which is preliminary data.</text>
</comment>
<keyword evidence="7" id="KW-0809">Transit peptide</keyword>
<dbReference type="PANTHER" id="PTHR46103">
    <property type="entry name" value="RRNA METHYLTRANSFERASE 1, MITOCHONDRIAL"/>
    <property type="match status" value="1"/>
</dbReference>
<evidence type="ECO:0000313" key="11">
    <source>
        <dbReference type="EMBL" id="CAH0110064.1"/>
    </source>
</evidence>
<dbReference type="InterPro" id="IPR029028">
    <property type="entry name" value="Alpha/beta_knot_MTases"/>
</dbReference>
<name>A0A8J2WSQ8_9CRUS</name>
<dbReference type="PANTHER" id="PTHR46103:SF1">
    <property type="entry name" value="RRNA METHYLTRANSFERASE 1, MITOCHONDRIAL"/>
    <property type="match status" value="1"/>
</dbReference>
<evidence type="ECO:0000256" key="4">
    <source>
        <dbReference type="ARBA" id="ARBA00022603"/>
    </source>
</evidence>
<dbReference type="InterPro" id="IPR001537">
    <property type="entry name" value="SpoU_MeTrfase"/>
</dbReference>
<dbReference type="InterPro" id="IPR013123">
    <property type="entry name" value="SpoU_subst-bd"/>
</dbReference>
<dbReference type="Pfam" id="PF00588">
    <property type="entry name" value="SpoU_methylase"/>
    <property type="match status" value="1"/>
</dbReference>
<protein>
    <recommendedName>
        <fullName evidence="9">rRNA methyltransferase 1, mitochondrial</fullName>
    </recommendedName>
</protein>